<reference evidence="1 2" key="1">
    <citation type="journal article" date="2022" name="DNA Res.">
        <title>Chromosomal-level genome assembly of the orchid tree Bauhinia variegata (Leguminosae; Cercidoideae) supports the allotetraploid origin hypothesis of Bauhinia.</title>
        <authorList>
            <person name="Zhong Y."/>
            <person name="Chen Y."/>
            <person name="Zheng D."/>
            <person name="Pang J."/>
            <person name="Liu Y."/>
            <person name="Luo S."/>
            <person name="Meng S."/>
            <person name="Qian L."/>
            <person name="Wei D."/>
            <person name="Dai S."/>
            <person name="Zhou R."/>
        </authorList>
    </citation>
    <scope>NUCLEOTIDE SEQUENCE [LARGE SCALE GENOMIC DNA]</scope>
    <source>
        <strain evidence="1">BV-YZ2020</strain>
    </source>
</reference>
<proteinExistence type="predicted"/>
<organism evidence="1 2">
    <name type="scientific">Bauhinia variegata</name>
    <name type="common">Purple orchid tree</name>
    <name type="synonym">Phanera variegata</name>
    <dbReference type="NCBI Taxonomy" id="167791"/>
    <lineage>
        <taxon>Eukaryota</taxon>
        <taxon>Viridiplantae</taxon>
        <taxon>Streptophyta</taxon>
        <taxon>Embryophyta</taxon>
        <taxon>Tracheophyta</taxon>
        <taxon>Spermatophyta</taxon>
        <taxon>Magnoliopsida</taxon>
        <taxon>eudicotyledons</taxon>
        <taxon>Gunneridae</taxon>
        <taxon>Pentapetalae</taxon>
        <taxon>rosids</taxon>
        <taxon>fabids</taxon>
        <taxon>Fabales</taxon>
        <taxon>Fabaceae</taxon>
        <taxon>Cercidoideae</taxon>
        <taxon>Cercideae</taxon>
        <taxon>Bauhiniinae</taxon>
        <taxon>Bauhinia</taxon>
    </lineage>
</organism>
<comment type="caution">
    <text evidence="1">The sequence shown here is derived from an EMBL/GenBank/DDBJ whole genome shotgun (WGS) entry which is preliminary data.</text>
</comment>
<evidence type="ECO:0000313" key="1">
    <source>
        <dbReference type="EMBL" id="KAI4314683.1"/>
    </source>
</evidence>
<evidence type="ECO:0000313" key="2">
    <source>
        <dbReference type="Proteomes" id="UP000828941"/>
    </source>
</evidence>
<protein>
    <submittedName>
        <fullName evidence="1">Uncharacterized protein</fullName>
    </submittedName>
</protein>
<dbReference type="Proteomes" id="UP000828941">
    <property type="component" value="Chromosome 11"/>
</dbReference>
<gene>
    <name evidence="1" type="ORF">L6164_027570</name>
</gene>
<dbReference type="EMBL" id="CM039436">
    <property type="protein sequence ID" value="KAI4314683.1"/>
    <property type="molecule type" value="Genomic_DNA"/>
</dbReference>
<accession>A0ACB9LTU3</accession>
<keyword evidence="2" id="KW-1185">Reference proteome</keyword>
<sequence length="77" mass="8559">MNNFAEYYMISSRHSSFSAVNGASYGVEIGESQIQKITISAISGETRSRGFFQVKETGPWINHSSSGYRTLDNDCLE</sequence>
<name>A0ACB9LTU3_BAUVA</name>